<protein>
    <recommendedName>
        <fullName evidence="19">Receptor-like serine/threonine-protein kinase</fullName>
        <ecNumber evidence="19">2.7.11.1</ecNumber>
    </recommendedName>
</protein>
<keyword evidence="8" id="KW-0430">Lectin</keyword>
<name>A0A9R1W520_LACSA</name>
<keyword evidence="13 21" id="KW-0472">Membrane</keyword>
<dbReference type="PROSITE" id="PS50927">
    <property type="entry name" value="BULB_LECTIN"/>
    <property type="match status" value="1"/>
</dbReference>
<evidence type="ECO:0000256" key="2">
    <source>
        <dbReference type="ARBA" id="ARBA00022475"/>
    </source>
</evidence>
<keyword evidence="5 19" id="KW-0808">Transferase</keyword>
<evidence type="ECO:0000256" key="3">
    <source>
        <dbReference type="ARBA" id="ARBA00022527"/>
    </source>
</evidence>
<dbReference type="PIRSF" id="PIRSF000641">
    <property type="entry name" value="SRK"/>
    <property type="match status" value="1"/>
</dbReference>
<sequence>MRHFQKSFMKDYFQLILTYRLTCIIFIPISNRLSKFTTGLKRQFYRHNTCQFLYVMCFKESKRLARYLLLLCFSLTKILSSSYGANTINANQSLSGDQTIISEGEVFELGFFKAGNSSKYYIGIWYKKASSNPPTIVWVANRETPISDRFQSELKIIDRNLVLLNESKFQIWSTTITTTTITLKPAIAVLLDDGNLVLRYSTSNSIEPFWQSFDHPTHTWLPGAKLAYDNRTKKSQLLTSWRSKEDPAVGLFSFELHPFNNQYVSKWNSSQQYWTSGAWNGKKFDFVPEMRLNYIYNFSYHTNVNESYFTYSVYNSSIMSRFVIDVSGQVQQLTWLETTKQWNLFWSQPRTQCEVYASCGAFGTCSQSGLPFCNCLTGFNPRSESDWNQSDFSGGCVRKTDLQRRRNVEKLDFLMIAVKNLPPNQSVESGSEGECRTTCLNNCSCNAYSFVDNQCSIWDGDLMNLSLDDYSRKTIYIKVASKDLNHPKKSNLVMVGAIVGFVGGVVFAMGLILVLIYRKKRTSVGKTTMEGSLVVFDYKDLQTATKNFSNILGGGGFGCVFKGVLCDSSIVAVKKLESISQGEKQFRSEVSTIGIIQHVHLVRLRGFCAEGNNKLLVYDYMENSSLDTHLFHGKHLLNWETRYQIALGTARGLVYLHEKCRDCIIHCDIKPENILLDAEFCPKIADFGLAKLVGRDFGKVLTTIRGTRGYLAPEWLSGVAVTAKADVFSYGMMLFELVYGKRNAEQSEDSRSPFFPCLVANVLMVGGDILSLLDSRLMREASVEEVTKICKVACWCIQDEEDSRPSMSLVERILEGVLDVNIPPIPRSVSLFSLYHIQCYFIYFEWSGPLGVTLDVFDGALEPKLELGTYEEC</sequence>
<evidence type="ECO:0000256" key="18">
    <source>
        <dbReference type="ARBA" id="ARBA00048679"/>
    </source>
</evidence>
<evidence type="ECO:0000256" key="12">
    <source>
        <dbReference type="ARBA" id="ARBA00022989"/>
    </source>
</evidence>
<keyword evidence="11 19" id="KW-0067">ATP-binding</keyword>
<reference evidence="25 26" key="1">
    <citation type="journal article" date="2017" name="Nat. Commun.">
        <title>Genome assembly with in vitro proximity ligation data and whole-genome triplication in lettuce.</title>
        <authorList>
            <person name="Reyes-Chin-Wo S."/>
            <person name="Wang Z."/>
            <person name="Yang X."/>
            <person name="Kozik A."/>
            <person name="Arikit S."/>
            <person name="Song C."/>
            <person name="Xia L."/>
            <person name="Froenicke L."/>
            <person name="Lavelle D.O."/>
            <person name="Truco M.J."/>
            <person name="Xia R."/>
            <person name="Zhu S."/>
            <person name="Xu C."/>
            <person name="Xu H."/>
            <person name="Xu X."/>
            <person name="Cox K."/>
            <person name="Korf I."/>
            <person name="Meyers B.C."/>
            <person name="Michelmore R.W."/>
        </authorList>
    </citation>
    <scope>NUCLEOTIDE SEQUENCE [LARGE SCALE GENOMIC DNA]</scope>
    <source>
        <strain evidence="26">cv. Salinas</strain>
        <tissue evidence="25">Seedlings</tissue>
    </source>
</reference>
<evidence type="ECO:0000259" key="22">
    <source>
        <dbReference type="PROSITE" id="PS50011"/>
    </source>
</evidence>
<feature type="domain" description="Bulb-type lectin" evidence="23">
    <location>
        <begin position="85"/>
        <end position="211"/>
    </location>
</feature>
<dbReference type="SMART" id="SM00108">
    <property type="entry name" value="B_lectin"/>
    <property type="match status" value="1"/>
</dbReference>
<evidence type="ECO:0000256" key="9">
    <source>
        <dbReference type="ARBA" id="ARBA00022741"/>
    </source>
</evidence>
<dbReference type="PROSITE" id="PS50948">
    <property type="entry name" value="PAN"/>
    <property type="match status" value="1"/>
</dbReference>
<keyword evidence="14" id="KW-1015">Disulfide bond</keyword>
<feature type="domain" description="Apple" evidence="24">
    <location>
        <begin position="396"/>
        <end position="474"/>
    </location>
</feature>
<comment type="subcellular location">
    <subcellularLocation>
        <location evidence="1">Cell membrane</location>
        <topology evidence="1">Single-pass type I membrane protein</topology>
    </subcellularLocation>
</comment>
<dbReference type="InterPro" id="IPR003609">
    <property type="entry name" value="Pan_app"/>
</dbReference>
<dbReference type="InterPro" id="IPR036426">
    <property type="entry name" value="Bulb-type_lectin_dom_sf"/>
</dbReference>
<keyword evidence="10 19" id="KW-0418">Kinase</keyword>
<keyword evidence="2" id="KW-1003">Cell membrane</keyword>
<evidence type="ECO:0000256" key="8">
    <source>
        <dbReference type="ARBA" id="ARBA00022734"/>
    </source>
</evidence>
<evidence type="ECO:0000256" key="5">
    <source>
        <dbReference type="ARBA" id="ARBA00022679"/>
    </source>
</evidence>
<evidence type="ECO:0000256" key="15">
    <source>
        <dbReference type="ARBA" id="ARBA00023170"/>
    </source>
</evidence>
<dbReference type="GO" id="GO:0048544">
    <property type="term" value="P:recognition of pollen"/>
    <property type="evidence" value="ECO:0007669"/>
    <property type="project" value="InterPro"/>
</dbReference>
<dbReference type="PROSITE" id="PS00107">
    <property type="entry name" value="PROTEIN_KINASE_ATP"/>
    <property type="match status" value="1"/>
</dbReference>
<evidence type="ECO:0000259" key="24">
    <source>
        <dbReference type="PROSITE" id="PS50948"/>
    </source>
</evidence>
<feature type="domain" description="Protein kinase" evidence="22">
    <location>
        <begin position="546"/>
        <end position="818"/>
    </location>
</feature>
<evidence type="ECO:0000256" key="20">
    <source>
        <dbReference type="PROSITE-ProRule" id="PRU10141"/>
    </source>
</evidence>
<dbReference type="PROSITE" id="PS50011">
    <property type="entry name" value="PROTEIN_KINASE_DOM"/>
    <property type="match status" value="1"/>
</dbReference>
<evidence type="ECO:0000256" key="21">
    <source>
        <dbReference type="SAM" id="Phobius"/>
    </source>
</evidence>
<evidence type="ECO:0000256" key="10">
    <source>
        <dbReference type="ARBA" id="ARBA00022777"/>
    </source>
</evidence>
<dbReference type="PANTHER" id="PTHR47974:SF19">
    <property type="entry name" value="RECEPTOR-LIKE SERINE_THREONINE-PROTEIN KINASE"/>
    <property type="match status" value="1"/>
</dbReference>
<evidence type="ECO:0000256" key="7">
    <source>
        <dbReference type="ARBA" id="ARBA00022729"/>
    </source>
</evidence>
<evidence type="ECO:0000256" key="13">
    <source>
        <dbReference type="ARBA" id="ARBA00023136"/>
    </source>
</evidence>
<evidence type="ECO:0000256" key="11">
    <source>
        <dbReference type="ARBA" id="ARBA00022840"/>
    </source>
</evidence>
<dbReference type="FunFam" id="3.30.200.20:FF:000370">
    <property type="entry name" value="Receptor-like protein kinase 4"/>
    <property type="match status" value="1"/>
</dbReference>
<dbReference type="Pfam" id="PF08276">
    <property type="entry name" value="PAN_2"/>
    <property type="match status" value="1"/>
</dbReference>
<keyword evidence="15" id="KW-0675">Receptor</keyword>
<proteinExistence type="inferred from homology"/>
<dbReference type="CDD" id="cd00028">
    <property type="entry name" value="B_lectin"/>
    <property type="match status" value="1"/>
</dbReference>
<dbReference type="GO" id="GO:0030246">
    <property type="term" value="F:carbohydrate binding"/>
    <property type="evidence" value="ECO:0007669"/>
    <property type="project" value="UniProtKB-KW"/>
</dbReference>
<dbReference type="SMART" id="SM00220">
    <property type="entry name" value="S_TKc"/>
    <property type="match status" value="1"/>
</dbReference>
<dbReference type="EMBL" id="NBSK02000003">
    <property type="protein sequence ID" value="KAJ0218701.1"/>
    <property type="molecule type" value="Genomic_DNA"/>
</dbReference>
<dbReference type="Gene3D" id="2.90.10.10">
    <property type="entry name" value="Bulb-type lectin domain"/>
    <property type="match status" value="1"/>
</dbReference>
<dbReference type="SUPFAM" id="SSF51110">
    <property type="entry name" value="alpha-D-mannose-specific plant lectins"/>
    <property type="match status" value="1"/>
</dbReference>
<keyword evidence="16" id="KW-0325">Glycoprotein</keyword>
<evidence type="ECO:0000256" key="17">
    <source>
        <dbReference type="ARBA" id="ARBA00047899"/>
    </source>
</evidence>
<feature type="transmembrane region" description="Helical" evidence="21">
    <location>
        <begin position="492"/>
        <end position="517"/>
    </location>
</feature>
<dbReference type="InterPro" id="IPR001480">
    <property type="entry name" value="Bulb-type_lectin_dom"/>
</dbReference>
<dbReference type="CDD" id="cd01098">
    <property type="entry name" value="PAN_AP_plant"/>
    <property type="match status" value="1"/>
</dbReference>
<dbReference type="Pfam" id="PF00069">
    <property type="entry name" value="Pkinase"/>
    <property type="match status" value="1"/>
</dbReference>
<dbReference type="Proteomes" id="UP000235145">
    <property type="component" value="Unassembled WGS sequence"/>
</dbReference>
<keyword evidence="9 19" id="KW-0547">Nucleotide-binding</keyword>
<dbReference type="Gene3D" id="3.30.200.20">
    <property type="entry name" value="Phosphorylase Kinase, domain 1"/>
    <property type="match status" value="1"/>
</dbReference>
<keyword evidence="26" id="KW-1185">Reference proteome</keyword>
<dbReference type="GO" id="GO:0004672">
    <property type="term" value="F:protein kinase activity"/>
    <property type="evidence" value="ECO:0000318"/>
    <property type="project" value="GO_Central"/>
</dbReference>
<keyword evidence="4" id="KW-0597">Phosphoprotein</keyword>
<keyword evidence="6 21" id="KW-0812">Transmembrane</keyword>
<dbReference type="GO" id="GO:0005524">
    <property type="term" value="F:ATP binding"/>
    <property type="evidence" value="ECO:0007669"/>
    <property type="project" value="UniProtKB-UniRule"/>
</dbReference>
<dbReference type="Pfam" id="PF01453">
    <property type="entry name" value="B_lectin"/>
    <property type="match status" value="1"/>
</dbReference>
<comment type="similarity">
    <text evidence="19">Belongs to the protein kinase superfamily. Ser/Thr protein kinase family.</text>
</comment>
<dbReference type="InterPro" id="IPR000858">
    <property type="entry name" value="S_locus_glycoprot_dom"/>
</dbReference>
<dbReference type="Gene3D" id="1.10.510.10">
    <property type="entry name" value="Transferase(Phosphotransferase) domain 1"/>
    <property type="match status" value="1"/>
</dbReference>
<dbReference type="PANTHER" id="PTHR47974">
    <property type="entry name" value="OS07G0415500 PROTEIN"/>
    <property type="match status" value="1"/>
</dbReference>
<dbReference type="EC" id="2.7.11.1" evidence="19"/>
<dbReference type="GO" id="GO:0004674">
    <property type="term" value="F:protein serine/threonine kinase activity"/>
    <property type="evidence" value="ECO:0007669"/>
    <property type="project" value="UniProtKB-KW"/>
</dbReference>
<evidence type="ECO:0000256" key="16">
    <source>
        <dbReference type="ARBA" id="ARBA00023180"/>
    </source>
</evidence>
<keyword evidence="3 19" id="KW-0723">Serine/threonine-protein kinase</keyword>
<gene>
    <name evidence="25" type="ORF">LSAT_V11C300114930</name>
</gene>
<dbReference type="GO" id="GO:0005886">
    <property type="term" value="C:plasma membrane"/>
    <property type="evidence" value="ECO:0007669"/>
    <property type="project" value="UniProtKB-SubCell"/>
</dbReference>
<evidence type="ECO:0000256" key="1">
    <source>
        <dbReference type="ARBA" id="ARBA00004251"/>
    </source>
</evidence>
<comment type="catalytic activity">
    <reaction evidence="18 19">
        <text>L-seryl-[protein] + ATP = O-phospho-L-seryl-[protein] + ADP + H(+)</text>
        <dbReference type="Rhea" id="RHEA:17989"/>
        <dbReference type="Rhea" id="RHEA-COMP:9863"/>
        <dbReference type="Rhea" id="RHEA-COMP:11604"/>
        <dbReference type="ChEBI" id="CHEBI:15378"/>
        <dbReference type="ChEBI" id="CHEBI:29999"/>
        <dbReference type="ChEBI" id="CHEBI:30616"/>
        <dbReference type="ChEBI" id="CHEBI:83421"/>
        <dbReference type="ChEBI" id="CHEBI:456216"/>
        <dbReference type="EC" id="2.7.11.1"/>
    </reaction>
</comment>
<evidence type="ECO:0000313" key="26">
    <source>
        <dbReference type="Proteomes" id="UP000235145"/>
    </source>
</evidence>
<keyword evidence="7" id="KW-0732">Signal</keyword>
<evidence type="ECO:0000259" key="23">
    <source>
        <dbReference type="PROSITE" id="PS50927"/>
    </source>
</evidence>
<dbReference type="InterPro" id="IPR000719">
    <property type="entry name" value="Prot_kinase_dom"/>
</dbReference>
<comment type="caution">
    <text evidence="25">The sequence shown here is derived from an EMBL/GenBank/DDBJ whole genome shotgun (WGS) entry which is preliminary data.</text>
</comment>
<evidence type="ECO:0000256" key="4">
    <source>
        <dbReference type="ARBA" id="ARBA00022553"/>
    </source>
</evidence>
<evidence type="ECO:0000256" key="19">
    <source>
        <dbReference type="PIRNR" id="PIRNR000641"/>
    </source>
</evidence>
<feature type="binding site" evidence="20">
    <location>
        <position position="575"/>
    </location>
    <ligand>
        <name>ATP</name>
        <dbReference type="ChEBI" id="CHEBI:30616"/>
    </ligand>
</feature>
<dbReference type="FunFam" id="1.10.510.10:FF:000227">
    <property type="entry name" value="Serine/threonine-protein kinase"/>
    <property type="match status" value="1"/>
</dbReference>
<organism evidence="25 26">
    <name type="scientific">Lactuca sativa</name>
    <name type="common">Garden lettuce</name>
    <dbReference type="NCBI Taxonomy" id="4236"/>
    <lineage>
        <taxon>Eukaryota</taxon>
        <taxon>Viridiplantae</taxon>
        <taxon>Streptophyta</taxon>
        <taxon>Embryophyta</taxon>
        <taxon>Tracheophyta</taxon>
        <taxon>Spermatophyta</taxon>
        <taxon>Magnoliopsida</taxon>
        <taxon>eudicotyledons</taxon>
        <taxon>Gunneridae</taxon>
        <taxon>Pentapetalae</taxon>
        <taxon>asterids</taxon>
        <taxon>campanulids</taxon>
        <taxon>Asterales</taxon>
        <taxon>Asteraceae</taxon>
        <taxon>Cichorioideae</taxon>
        <taxon>Cichorieae</taxon>
        <taxon>Lactucinae</taxon>
        <taxon>Lactuca</taxon>
    </lineage>
</organism>
<evidence type="ECO:0000313" key="25">
    <source>
        <dbReference type="EMBL" id="KAJ0218701.1"/>
    </source>
</evidence>
<dbReference type="InterPro" id="IPR008271">
    <property type="entry name" value="Ser/Thr_kinase_AS"/>
</dbReference>
<dbReference type="PROSITE" id="PS00108">
    <property type="entry name" value="PROTEIN_KINASE_ST"/>
    <property type="match status" value="1"/>
</dbReference>
<dbReference type="Pfam" id="PF00954">
    <property type="entry name" value="S_locus_glycop"/>
    <property type="match status" value="1"/>
</dbReference>
<dbReference type="SMART" id="SM00473">
    <property type="entry name" value="PAN_AP"/>
    <property type="match status" value="1"/>
</dbReference>
<dbReference type="InterPro" id="IPR017441">
    <property type="entry name" value="Protein_kinase_ATP_BS"/>
</dbReference>
<evidence type="ECO:0000256" key="14">
    <source>
        <dbReference type="ARBA" id="ARBA00023157"/>
    </source>
</evidence>
<comment type="catalytic activity">
    <reaction evidence="17 19">
        <text>L-threonyl-[protein] + ATP = O-phospho-L-threonyl-[protein] + ADP + H(+)</text>
        <dbReference type="Rhea" id="RHEA:46608"/>
        <dbReference type="Rhea" id="RHEA-COMP:11060"/>
        <dbReference type="Rhea" id="RHEA-COMP:11605"/>
        <dbReference type="ChEBI" id="CHEBI:15378"/>
        <dbReference type="ChEBI" id="CHEBI:30013"/>
        <dbReference type="ChEBI" id="CHEBI:30616"/>
        <dbReference type="ChEBI" id="CHEBI:61977"/>
        <dbReference type="ChEBI" id="CHEBI:456216"/>
        <dbReference type="EC" id="2.7.11.1"/>
    </reaction>
</comment>
<dbReference type="SUPFAM" id="SSF56112">
    <property type="entry name" value="Protein kinase-like (PK-like)"/>
    <property type="match status" value="1"/>
</dbReference>
<evidence type="ECO:0000256" key="6">
    <source>
        <dbReference type="ARBA" id="ARBA00022692"/>
    </source>
</evidence>
<keyword evidence="12 21" id="KW-1133">Transmembrane helix</keyword>
<dbReference type="InterPro" id="IPR011009">
    <property type="entry name" value="Kinase-like_dom_sf"/>
</dbReference>
<accession>A0A9R1W520</accession>
<dbReference type="InterPro" id="IPR024171">
    <property type="entry name" value="SRK-like_kinase"/>
</dbReference>
<dbReference type="AlphaFoldDB" id="A0A9R1W520"/>